<dbReference type="RefSeq" id="WP_187218452.1">
    <property type="nucleotide sequence ID" value="NZ_JABVED010000002.1"/>
</dbReference>
<proteinExistence type="predicted"/>
<sequence length="165" mass="18798">MSAPSAAADDGKNQRDRPDAAQRVPGRPDPNAPWVDLLPDDGKDRPGATSQYTVAAYYLPFNFSYDFSTSLASRSFWPSYNGTACVNLRATGSTDPSYWWREIKVEMWNAYGVDTRIGLPVRYKLDGYYYGYCWHGLNPYNEHYFRLTKDWGPSRVWGDGWASPN</sequence>
<evidence type="ECO:0000313" key="2">
    <source>
        <dbReference type="EMBL" id="MBC6446410.1"/>
    </source>
</evidence>
<evidence type="ECO:0000256" key="1">
    <source>
        <dbReference type="SAM" id="MobiDB-lite"/>
    </source>
</evidence>
<feature type="compositionally biased region" description="Basic and acidic residues" evidence="1">
    <location>
        <begin position="9"/>
        <end position="20"/>
    </location>
</feature>
<gene>
    <name evidence="2" type="ORF">GPZ80_04375</name>
</gene>
<reference evidence="2 3" key="1">
    <citation type="submission" date="2020-06" db="EMBL/GenBank/DDBJ databases">
        <title>Actinokineospora xiongansis sp. nov., isolated from soil of Baiyangdian.</title>
        <authorList>
            <person name="Zhang X."/>
        </authorList>
    </citation>
    <scope>NUCLEOTIDE SEQUENCE [LARGE SCALE GENOMIC DNA]</scope>
    <source>
        <strain evidence="2 3">HBU206404</strain>
    </source>
</reference>
<accession>A0ABR7L159</accession>
<dbReference type="EMBL" id="JABVED010000002">
    <property type="protein sequence ID" value="MBC6446410.1"/>
    <property type="molecule type" value="Genomic_DNA"/>
</dbReference>
<keyword evidence="3" id="KW-1185">Reference proteome</keyword>
<name>A0ABR7L159_9PSEU</name>
<dbReference type="Proteomes" id="UP000734823">
    <property type="component" value="Unassembled WGS sequence"/>
</dbReference>
<feature type="region of interest" description="Disordered" evidence="1">
    <location>
        <begin position="1"/>
        <end position="40"/>
    </location>
</feature>
<comment type="caution">
    <text evidence="2">The sequence shown here is derived from an EMBL/GenBank/DDBJ whole genome shotgun (WGS) entry which is preliminary data.</text>
</comment>
<evidence type="ECO:0000313" key="3">
    <source>
        <dbReference type="Proteomes" id="UP000734823"/>
    </source>
</evidence>
<protein>
    <submittedName>
        <fullName evidence="2">Uncharacterized protein</fullName>
    </submittedName>
</protein>
<organism evidence="2 3">
    <name type="scientific">Actinokineospora xionganensis</name>
    <dbReference type="NCBI Taxonomy" id="2684470"/>
    <lineage>
        <taxon>Bacteria</taxon>
        <taxon>Bacillati</taxon>
        <taxon>Actinomycetota</taxon>
        <taxon>Actinomycetes</taxon>
        <taxon>Pseudonocardiales</taxon>
        <taxon>Pseudonocardiaceae</taxon>
        <taxon>Actinokineospora</taxon>
    </lineage>
</organism>